<dbReference type="EMBL" id="JH651384">
    <property type="protein sequence ID" value="EIJ33962.1"/>
    <property type="molecule type" value="Genomic_DNA"/>
</dbReference>
<sequence>MNLGGDTITATVEFSFQGKHYKLVVKLEVAYLTKLLENGNEGAIYRIIASKGGLDTYSYAYEAMEMQPVHFSDSTGLISRFIEDGKLDSPAYLQACREAASAAGDPLLAQIAHEHMHIVDLDGHPELKNALKAAYQAGKTGTVI</sequence>
<accession>A0A656HCR4</accession>
<proteinExistence type="predicted"/>
<gene>
    <name evidence="1" type="ORF">Thini_1350</name>
</gene>
<dbReference type="AlphaFoldDB" id="A0A656HCR4"/>
<evidence type="ECO:0000313" key="1">
    <source>
        <dbReference type="EMBL" id="EIJ33962.1"/>
    </source>
</evidence>
<dbReference type="Proteomes" id="UP000005317">
    <property type="component" value="Unassembled WGS sequence"/>
</dbReference>
<name>A0A656HCR4_THINJ</name>
<keyword evidence="2" id="KW-1185">Reference proteome</keyword>
<organism evidence="1 2">
    <name type="scientific">Thiothrix nivea (strain ATCC 35100 / DSM 5205 / JP2)</name>
    <dbReference type="NCBI Taxonomy" id="870187"/>
    <lineage>
        <taxon>Bacteria</taxon>
        <taxon>Pseudomonadati</taxon>
        <taxon>Pseudomonadota</taxon>
        <taxon>Gammaproteobacteria</taxon>
        <taxon>Thiotrichales</taxon>
        <taxon>Thiotrichaceae</taxon>
        <taxon>Thiothrix</taxon>
    </lineage>
</organism>
<protein>
    <submittedName>
        <fullName evidence="1">Uncharacterized protein</fullName>
    </submittedName>
</protein>
<dbReference type="RefSeq" id="WP_002707908.1">
    <property type="nucleotide sequence ID" value="NZ_JH651384.1"/>
</dbReference>
<reference evidence="2" key="1">
    <citation type="journal article" date="2011" name="Stand. Genomic Sci.">
        <title>Genome sequence of the filamentous, gliding Thiothrix nivea neotype strain (JP2(T)).</title>
        <authorList>
            <person name="Lapidus A."/>
            <person name="Nolan M."/>
            <person name="Lucas S."/>
            <person name="Glavina Del Rio T."/>
            <person name="Tice H."/>
            <person name="Cheng J.F."/>
            <person name="Tapia R."/>
            <person name="Han C."/>
            <person name="Goodwin L."/>
            <person name="Pitluck S."/>
            <person name="Liolios K."/>
            <person name="Pagani I."/>
            <person name="Ivanova N."/>
            <person name="Huntemann M."/>
            <person name="Mavromatis K."/>
            <person name="Mikhailova N."/>
            <person name="Pati A."/>
            <person name="Chen A."/>
            <person name="Palaniappan K."/>
            <person name="Land M."/>
            <person name="Brambilla E.M."/>
            <person name="Rohde M."/>
            <person name="Abt B."/>
            <person name="Verbarg S."/>
            <person name="Goker M."/>
            <person name="Bristow J."/>
            <person name="Eisen J.A."/>
            <person name="Markowitz V."/>
            <person name="Hugenholtz P."/>
            <person name="Kyrpides N.C."/>
            <person name="Klenk H.P."/>
            <person name="Woyke T."/>
        </authorList>
    </citation>
    <scope>NUCLEOTIDE SEQUENCE [LARGE SCALE GENOMIC DNA]</scope>
    <source>
        <strain evidence="2">ATCC 35100 / DSM 5205 / JP2</strain>
    </source>
</reference>
<evidence type="ECO:0000313" key="2">
    <source>
        <dbReference type="Proteomes" id="UP000005317"/>
    </source>
</evidence>